<evidence type="ECO:0000313" key="10">
    <source>
        <dbReference type="EMBL" id="KAL1206060.1"/>
    </source>
</evidence>
<dbReference type="GO" id="GO:0005634">
    <property type="term" value="C:nucleus"/>
    <property type="evidence" value="ECO:0007669"/>
    <property type="project" value="UniProtKB-SubCell"/>
</dbReference>
<keyword evidence="4" id="KW-0862">Zinc</keyword>
<dbReference type="GO" id="GO:0008270">
    <property type="term" value="F:zinc ion binding"/>
    <property type="evidence" value="ECO:0007669"/>
    <property type="project" value="UniProtKB-KW"/>
</dbReference>
<dbReference type="PANTHER" id="PTHR47287:SF15">
    <property type="entry name" value="ZINC FINGER PROTEIN 3-LIKE"/>
    <property type="match status" value="1"/>
</dbReference>
<evidence type="ECO:0000313" key="11">
    <source>
        <dbReference type="Proteomes" id="UP001558713"/>
    </source>
</evidence>
<keyword evidence="5" id="KW-0539">Nucleus</keyword>
<accession>A0ABD1AGZ5</accession>
<evidence type="ECO:0000256" key="7">
    <source>
        <dbReference type="SAM" id="MobiDB-lite"/>
    </source>
</evidence>
<evidence type="ECO:0000256" key="1">
    <source>
        <dbReference type="ARBA" id="ARBA00004123"/>
    </source>
</evidence>
<dbReference type="InterPro" id="IPR044246">
    <property type="entry name" value="ZFP3-like"/>
</dbReference>
<sequence length="157" mass="17358">MAEPPPSFHQFVTPSKPRSSSSSSSSKRHSFSSSTHPTSHRIFPCQYCPRKFYTSQALGGHQNAHKRERAAARRNLGVIAHSPSIIDVDPTLLRPYPYFYPNPPQGSTSGSGPGQHMAMMMNGYDPYPYGYPFEVSGNGNGVMEEDDPLDLDLSLRL</sequence>
<keyword evidence="2" id="KW-0479">Metal-binding</keyword>
<organism evidence="10 11">
    <name type="scientific">Cardamine amara subsp. amara</name>
    <dbReference type="NCBI Taxonomy" id="228776"/>
    <lineage>
        <taxon>Eukaryota</taxon>
        <taxon>Viridiplantae</taxon>
        <taxon>Streptophyta</taxon>
        <taxon>Embryophyta</taxon>
        <taxon>Tracheophyta</taxon>
        <taxon>Spermatophyta</taxon>
        <taxon>Magnoliopsida</taxon>
        <taxon>eudicotyledons</taxon>
        <taxon>Gunneridae</taxon>
        <taxon>Pentapetalae</taxon>
        <taxon>rosids</taxon>
        <taxon>malvids</taxon>
        <taxon>Brassicales</taxon>
        <taxon>Brassicaceae</taxon>
        <taxon>Cardamineae</taxon>
        <taxon>Cardamine</taxon>
    </lineage>
</organism>
<dbReference type="PROSITE" id="PS50157">
    <property type="entry name" value="ZINC_FINGER_C2H2_2"/>
    <property type="match status" value="1"/>
</dbReference>
<dbReference type="EMBL" id="JBANAX010000590">
    <property type="protein sequence ID" value="KAL1201366.1"/>
    <property type="molecule type" value="Genomic_DNA"/>
</dbReference>
<dbReference type="AlphaFoldDB" id="A0ABD1AGZ5"/>
<dbReference type="InterPro" id="IPR036236">
    <property type="entry name" value="Znf_C2H2_sf"/>
</dbReference>
<comment type="subcellular location">
    <subcellularLocation>
        <location evidence="1">Nucleus</location>
    </subcellularLocation>
</comment>
<dbReference type="FunFam" id="3.30.160.60:FF:001366">
    <property type="entry name" value="Zinc finger protein 2"/>
    <property type="match status" value="1"/>
</dbReference>
<dbReference type="Gene3D" id="3.30.160.60">
    <property type="entry name" value="Classic Zinc Finger"/>
    <property type="match status" value="1"/>
</dbReference>
<evidence type="ECO:0000256" key="3">
    <source>
        <dbReference type="ARBA" id="ARBA00022771"/>
    </source>
</evidence>
<dbReference type="InterPro" id="IPR013087">
    <property type="entry name" value="Znf_C2H2_type"/>
</dbReference>
<dbReference type="EMBL" id="JBANAX010000510">
    <property type="protein sequence ID" value="KAL1206060.1"/>
    <property type="molecule type" value="Genomic_DNA"/>
</dbReference>
<proteinExistence type="predicted"/>
<keyword evidence="11" id="KW-1185">Reference proteome</keyword>
<dbReference type="PANTHER" id="PTHR47287">
    <property type="entry name" value="C2H2 AND C2HC ZINC FINGERS SUPERFAMILY PROTEIN"/>
    <property type="match status" value="1"/>
</dbReference>
<gene>
    <name evidence="9" type="ORF">V5N11_003777</name>
    <name evidence="10" type="ORF">V5N11_018129</name>
</gene>
<dbReference type="Proteomes" id="UP001558713">
    <property type="component" value="Unassembled WGS sequence"/>
</dbReference>
<dbReference type="PROSITE" id="PS00028">
    <property type="entry name" value="ZINC_FINGER_C2H2_1"/>
    <property type="match status" value="1"/>
</dbReference>
<evidence type="ECO:0000256" key="4">
    <source>
        <dbReference type="ARBA" id="ARBA00022833"/>
    </source>
</evidence>
<reference evidence="10 11" key="1">
    <citation type="submission" date="2024-04" db="EMBL/GenBank/DDBJ databases">
        <title>Genome assembly C_amara_ONT_v2.</title>
        <authorList>
            <person name="Yant L."/>
            <person name="Moore C."/>
            <person name="Slenker M."/>
        </authorList>
    </citation>
    <scope>NUCLEOTIDE SEQUENCE [LARGE SCALE GENOMIC DNA]</scope>
    <source>
        <tissue evidence="10">Leaf</tissue>
    </source>
</reference>
<comment type="caution">
    <text evidence="10">The sequence shown here is derived from an EMBL/GenBank/DDBJ whole genome shotgun (WGS) entry which is preliminary data.</text>
</comment>
<evidence type="ECO:0000259" key="8">
    <source>
        <dbReference type="PROSITE" id="PS50157"/>
    </source>
</evidence>
<evidence type="ECO:0000256" key="6">
    <source>
        <dbReference type="PROSITE-ProRule" id="PRU00042"/>
    </source>
</evidence>
<dbReference type="SUPFAM" id="SSF57667">
    <property type="entry name" value="beta-beta-alpha zinc fingers"/>
    <property type="match status" value="1"/>
</dbReference>
<feature type="region of interest" description="Disordered" evidence="7">
    <location>
        <begin position="1"/>
        <end position="39"/>
    </location>
</feature>
<evidence type="ECO:0000313" key="9">
    <source>
        <dbReference type="EMBL" id="KAL1201366.1"/>
    </source>
</evidence>
<feature type="compositionally biased region" description="Low complexity" evidence="7">
    <location>
        <begin position="13"/>
        <end position="37"/>
    </location>
</feature>
<name>A0ABD1AGZ5_CARAN</name>
<evidence type="ECO:0000256" key="5">
    <source>
        <dbReference type="ARBA" id="ARBA00023242"/>
    </source>
</evidence>
<protein>
    <submittedName>
        <fullName evidence="10">Zinc finger protein KNUCKLES</fullName>
    </submittedName>
</protein>
<feature type="domain" description="C2H2-type" evidence="8">
    <location>
        <begin position="43"/>
        <end position="70"/>
    </location>
</feature>
<evidence type="ECO:0000256" key="2">
    <source>
        <dbReference type="ARBA" id="ARBA00022723"/>
    </source>
</evidence>
<keyword evidence="3 6" id="KW-0863">Zinc-finger</keyword>